<feature type="signal peptide" evidence="6">
    <location>
        <begin position="1"/>
        <end position="21"/>
    </location>
</feature>
<comment type="subcellular location">
    <subcellularLocation>
        <location evidence="1">Membrane</location>
        <topology evidence="1">Multi-pass membrane protein</topology>
    </subcellularLocation>
</comment>
<evidence type="ECO:0000256" key="2">
    <source>
        <dbReference type="ARBA" id="ARBA00022692"/>
    </source>
</evidence>
<dbReference type="Gene3D" id="1.10.1450.10">
    <property type="entry name" value="Tetraspanin"/>
    <property type="match status" value="1"/>
</dbReference>
<dbReference type="InterPro" id="IPR018499">
    <property type="entry name" value="Tetraspanin/Peripherin"/>
</dbReference>
<protein>
    <recommendedName>
        <fullName evidence="9">Tetraspanin</fullName>
    </recommendedName>
</protein>
<gene>
    <name evidence="7" type="ORF">CALMAC_LOCUS5863</name>
</gene>
<accession>A0A653C3B8</accession>
<evidence type="ECO:0000256" key="5">
    <source>
        <dbReference type="SAM" id="Phobius"/>
    </source>
</evidence>
<proteinExistence type="predicted"/>
<evidence type="ECO:0000256" key="3">
    <source>
        <dbReference type="ARBA" id="ARBA00022989"/>
    </source>
</evidence>
<feature type="chain" id="PRO_5024889729" description="Tetraspanin" evidence="6">
    <location>
        <begin position="22"/>
        <end position="125"/>
    </location>
</feature>
<dbReference type="EMBL" id="CAACVG010006887">
    <property type="protein sequence ID" value="VEN42341.1"/>
    <property type="molecule type" value="Genomic_DNA"/>
</dbReference>
<dbReference type="AlphaFoldDB" id="A0A653C3B8"/>
<reference evidence="7 8" key="1">
    <citation type="submission" date="2019-01" db="EMBL/GenBank/DDBJ databases">
        <authorList>
            <person name="Sayadi A."/>
        </authorList>
    </citation>
    <scope>NUCLEOTIDE SEQUENCE [LARGE SCALE GENOMIC DNA]</scope>
</reference>
<dbReference type="Pfam" id="PF00335">
    <property type="entry name" value="Tetraspanin"/>
    <property type="match status" value="1"/>
</dbReference>
<evidence type="ECO:0000256" key="1">
    <source>
        <dbReference type="ARBA" id="ARBA00004141"/>
    </source>
</evidence>
<evidence type="ECO:0000256" key="6">
    <source>
        <dbReference type="SAM" id="SignalP"/>
    </source>
</evidence>
<dbReference type="Proteomes" id="UP000410492">
    <property type="component" value="Unassembled WGS sequence"/>
</dbReference>
<feature type="non-terminal residue" evidence="7">
    <location>
        <position position="1"/>
    </location>
</feature>
<organism evidence="7 8">
    <name type="scientific">Callosobruchus maculatus</name>
    <name type="common">Southern cowpea weevil</name>
    <name type="synonym">Pulse bruchid</name>
    <dbReference type="NCBI Taxonomy" id="64391"/>
    <lineage>
        <taxon>Eukaryota</taxon>
        <taxon>Metazoa</taxon>
        <taxon>Ecdysozoa</taxon>
        <taxon>Arthropoda</taxon>
        <taxon>Hexapoda</taxon>
        <taxon>Insecta</taxon>
        <taxon>Pterygota</taxon>
        <taxon>Neoptera</taxon>
        <taxon>Endopterygota</taxon>
        <taxon>Coleoptera</taxon>
        <taxon>Polyphaga</taxon>
        <taxon>Cucujiformia</taxon>
        <taxon>Chrysomeloidea</taxon>
        <taxon>Chrysomelidae</taxon>
        <taxon>Bruchinae</taxon>
        <taxon>Bruchini</taxon>
        <taxon>Callosobruchus</taxon>
    </lineage>
</organism>
<dbReference type="SUPFAM" id="SSF48652">
    <property type="entry name" value="Tetraspanin"/>
    <property type="match status" value="1"/>
</dbReference>
<name>A0A653C3B8_CALMS</name>
<keyword evidence="8" id="KW-1185">Reference proteome</keyword>
<dbReference type="InterPro" id="IPR008952">
    <property type="entry name" value="Tetraspanin_EC2_sf"/>
</dbReference>
<keyword evidence="2 5" id="KW-0812">Transmembrane</keyword>
<feature type="transmembrane region" description="Helical" evidence="5">
    <location>
        <begin position="96"/>
        <end position="124"/>
    </location>
</feature>
<keyword evidence="6" id="KW-0732">Signal</keyword>
<dbReference type="OrthoDB" id="438211at2759"/>
<evidence type="ECO:0000313" key="7">
    <source>
        <dbReference type="EMBL" id="VEN42341.1"/>
    </source>
</evidence>
<dbReference type="GO" id="GO:0016020">
    <property type="term" value="C:membrane"/>
    <property type="evidence" value="ECO:0007669"/>
    <property type="project" value="UniProtKB-SubCell"/>
</dbReference>
<keyword evidence="3 5" id="KW-1133">Transmembrane helix</keyword>
<evidence type="ECO:0008006" key="9">
    <source>
        <dbReference type="Google" id="ProtNLM"/>
    </source>
</evidence>
<evidence type="ECO:0000256" key="4">
    <source>
        <dbReference type="ARBA" id="ARBA00023136"/>
    </source>
</evidence>
<keyword evidence="4 5" id="KW-0472">Membrane</keyword>
<sequence length="125" mass="14039">IAATPFVILCLHHLFGRFCDGRWYTNVLALCGCGRLQCCGIYDYRDWKNRIPQSCCKLTAIGQRLQCQTLGENNNHFTIFTEGCLEVTKEFVRGQAVVIGTSGIVISIIIVLGMIFSCTLFRLIK</sequence>
<evidence type="ECO:0000313" key="8">
    <source>
        <dbReference type="Proteomes" id="UP000410492"/>
    </source>
</evidence>